<protein>
    <submittedName>
        <fullName evidence="1">Uncharacterized protein</fullName>
    </submittedName>
</protein>
<dbReference type="AlphaFoldDB" id="A0A0E9SDC3"/>
<evidence type="ECO:0000313" key="1">
    <source>
        <dbReference type="EMBL" id="JAH38518.1"/>
    </source>
</evidence>
<name>A0A0E9SDC3_ANGAN</name>
<accession>A0A0E9SDC3</accession>
<dbReference type="EMBL" id="GBXM01070059">
    <property type="protein sequence ID" value="JAH38518.1"/>
    <property type="molecule type" value="Transcribed_RNA"/>
</dbReference>
<reference evidence="1" key="1">
    <citation type="submission" date="2014-11" db="EMBL/GenBank/DDBJ databases">
        <authorList>
            <person name="Amaro Gonzalez C."/>
        </authorList>
    </citation>
    <scope>NUCLEOTIDE SEQUENCE</scope>
</reference>
<proteinExistence type="predicted"/>
<reference evidence="1" key="2">
    <citation type="journal article" date="2015" name="Fish Shellfish Immunol.">
        <title>Early steps in the European eel (Anguilla anguilla)-Vibrio vulnificus interaction in the gills: Role of the RtxA13 toxin.</title>
        <authorList>
            <person name="Callol A."/>
            <person name="Pajuelo D."/>
            <person name="Ebbesson L."/>
            <person name="Teles M."/>
            <person name="MacKenzie S."/>
            <person name="Amaro C."/>
        </authorList>
    </citation>
    <scope>NUCLEOTIDE SEQUENCE</scope>
</reference>
<organism evidence="1">
    <name type="scientific">Anguilla anguilla</name>
    <name type="common">European freshwater eel</name>
    <name type="synonym">Muraena anguilla</name>
    <dbReference type="NCBI Taxonomy" id="7936"/>
    <lineage>
        <taxon>Eukaryota</taxon>
        <taxon>Metazoa</taxon>
        <taxon>Chordata</taxon>
        <taxon>Craniata</taxon>
        <taxon>Vertebrata</taxon>
        <taxon>Euteleostomi</taxon>
        <taxon>Actinopterygii</taxon>
        <taxon>Neopterygii</taxon>
        <taxon>Teleostei</taxon>
        <taxon>Anguilliformes</taxon>
        <taxon>Anguillidae</taxon>
        <taxon>Anguilla</taxon>
    </lineage>
</organism>
<sequence length="39" mass="4664">MWQNRVIEKHMPRTSMMQRPIMPAPALKKLLSNQLLNFL</sequence>